<organism evidence="2 3">
    <name type="scientific">Kineosphaera limosa NBRC 100340</name>
    <dbReference type="NCBI Taxonomy" id="1184609"/>
    <lineage>
        <taxon>Bacteria</taxon>
        <taxon>Bacillati</taxon>
        <taxon>Actinomycetota</taxon>
        <taxon>Actinomycetes</taxon>
        <taxon>Micrococcales</taxon>
        <taxon>Dermatophilaceae</taxon>
        <taxon>Kineosphaera</taxon>
    </lineage>
</organism>
<comment type="caution">
    <text evidence="2">The sequence shown here is derived from an EMBL/GenBank/DDBJ whole genome shotgun (WGS) entry which is preliminary data.</text>
</comment>
<evidence type="ECO:0000313" key="3">
    <source>
        <dbReference type="Proteomes" id="UP000008366"/>
    </source>
</evidence>
<reference evidence="2 3" key="1">
    <citation type="submission" date="2012-08" db="EMBL/GenBank/DDBJ databases">
        <title>Whole genome shotgun sequence of Kineosphaera limosa NBRC 100340.</title>
        <authorList>
            <person name="Yoshida I."/>
            <person name="Isaki S."/>
            <person name="Hosoyama A."/>
            <person name="Tsuchikane K."/>
            <person name="Katsumata H."/>
            <person name="Ando Y."/>
            <person name="Ohji S."/>
            <person name="Hamada M."/>
            <person name="Tamura T."/>
            <person name="Yamazoe A."/>
            <person name="Yamazaki S."/>
            <person name="Fujita N."/>
        </authorList>
    </citation>
    <scope>NUCLEOTIDE SEQUENCE [LARGE SCALE GENOMIC DNA]</scope>
    <source>
        <strain evidence="2 3">NBRC 100340</strain>
    </source>
</reference>
<feature type="region of interest" description="Disordered" evidence="1">
    <location>
        <begin position="222"/>
        <end position="262"/>
    </location>
</feature>
<sequence>MTSGSALVLPIRPGGIFTVREARALGVSPEELADPALQRPLRGVRSFSQLTELADRCRAVLAVAPPGSAISHITAAHLHGLWLPTIEDGPVHIIRPAETGRVRRPQVRDHEGQGGRKVVELDGLPVVAPADTWADLHSTLTLPNLVAAGDGIAQDLESLESLRHALAWRQSKRYRGVVRVRNALGRVRVGSRSRLESMTRWVVVNGGLPEPELKFRHRRPGRHLAGHRRPGVAQATGVCRGAKQRTSPGGGSAHRRGAPARPGVREVVRRFHVPRGHLCRQESQYLRQRPGSGAPPSIPMTAPGSSRHFGGLVGTLCLASGRFGARVVGWE</sequence>
<dbReference type="eggNOG" id="COG2852">
    <property type="taxonomic scope" value="Bacteria"/>
</dbReference>
<keyword evidence="3" id="KW-1185">Reference proteome</keyword>
<accession>K6WDX1</accession>
<gene>
    <name evidence="2" type="ORF">KILIM_070_00265</name>
</gene>
<evidence type="ECO:0008006" key="4">
    <source>
        <dbReference type="Google" id="ProtNLM"/>
    </source>
</evidence>
<name>K6WDX1_9MICO</name>
<evidence type="ECO:0000256" key="1">
    <source>
        <dbReference type="SAM" id="MobiDB-lite"/>
    </source>
</evidence>
<dbReference type="STRING" id="1184609.KILIM_070_00265"/>
<dbReference type="EMBL" id="BAHD01000070">
    <property type="protein sequence ID" value="GAB97490.1"/>
    <property type="molecule type" value="Genomic_DNA"/>
</dbReference>
<dbReference type="AlphaFoldDB" id="K6WDX1"/>
<proteinExistence type="predicted"/>
<evidence type="ECO:0000313" key="2">
    <source>
        <dbReference type="EMBL" id="GAB97490.1"/>
    </source>
</evidence>
<dbReference type="Proteomes" id="UP000008366">
    <property type="component" value="Unassembled WGS sequence"/>
</dbReference>
<protein>
    <recommendedName>
        <fullName evidence="4">AbiEi antitoxin C-terminal domain-containing protein</fullName>
    </recommendedName>
</protein>